<evidence type="ECO:0000313" key="4">
    <source>
        <dbReference type="Proteomes" id="UP000217210"/>
    </source>
</evidence>
<feature type="region of interest" description="Disordered" evidence="1">
    <location>
        <begin position="368"/>
        <end position="416"/>
    </location>
</feature>
<gene>
    <name evidence="3" type="ORF">B1sIIB91_05700</name>
</gene>
<dbReference type="AlphaFoldDB" id="A0A249L5Z8"/>
<dbReference type="OrthoDB" id="9802991at2"/>
<dbReference type="Proteomes" id="UP000217210">
    <property type="component" value="Chromosome"/>
</dbReference>
<reference evidence="3 4" key="1">
    <citation type="submission" date="2016-07" db="EMBL/GenBank/DDBJ databases">
        <title>High microdiversification within the ubiquitous acI lineage of Actinobacteria.</title>
        <authorList>
            <person name="Neuenschwander S.M."/>
            <person name="Salcher M."/>
            <person name="Ghai R."/>
            <person name="Pernthaler J."/>
        </authorList>
    </citation>
    <scope>NUCLEOTIDE SEQUENCE [LARGE SCALE GENOMIC DNA]</scope>
    <source>
        <strain evidence="3">MMS-IIB-91</strain>
    </source>
</reference>
<protein>
    <submittedName>
        <fullName evidence="3">Uncharacterized protein</fullName>
    </submittedName>
</protein>
<dbReference type="PROSITE" id="PS51257">
    <property type="entry name" value="PROKAR_LIPOPROTEIN"/>
    <property type="match status" value="1"/>
</dbReference>
<organism evidence="3 4">
    <name type="scientific">Candidatus Nanopelagicus abundans</name>
    <dbReference type="NCBI Taxonomy" id="1884916"/>
    <lineage>
        <taxon>Bacteria</taxon>
        <taxon>Bacillati</taxon>
        <taxon>Actinomycetota</taxon>
        <taxon>Actinomycetes</taxon>
        <taxon>Candidatus Nanopelagicales</taxon>
        <taxon>Candidatus Nanopelagicaceae</taxon>
        <taxon>Candidatus Nanopelagicus</taxon>
    </lineage>
</organism>
<keyword evidence="4" id="KW-1185">Reference proteome</keyword>
<evidence type="ECO:0000256" key="1">
    <source>
        <dbReference type="SAM" id="MobiDB-lite"/>
    </source>
</evidence>
<sequence>MKSRVTLLVFIILVACISGNSFTTASETSWQKPILKSFTFTPTEIELSSENTEVEILLTVTHPSGISNQSIDVYLENSTYGANFIYSTKLFRTESPINSSLTIVNFKGSLKLDPTIFPGVWIFSSDSVTANPILDSPNFVPKSSTFTPPPFRDFVGAEAGLLIRRLGNLSFDFQTFVGPSHPANSYFEDGKPTIFPMMRPIWRVKESYDPKDFFQLRTNRTSLQITSLTPLTCSVNSSILNFISTGDCQFKVFTQKTTDFVAKELFLNVEILPERNKVNLNLPTIPTQLVTEFPKTISRSVITLDGAEVSPVSDTPTVCSAFGNVLTMYLTGNCVLSYSTVATESRLASGIIKQAFIVLQEGVVEPRPSPTASPTAFPTASPKSPTKNRIICAKGKTSKKVSGDNPKCPKGYKLKK</sequence>
<evidence type="ECO:0000313" key="3">
    <source>
        <dbReference type="EMBL" id="ASY24359.1"/>
    </source>
</evidence>
<accession>A0A249L5Z8</accession>
<dbReference type="RefSeq" id="WP_095688618.1">
    <property type="nucleotide sequence ID" value="NZ_CP016779.1"/>
</dbReference>
<feature type="compositionally biased region" description="Low complexity" evidence="1">
    <location>
        <begin position="370"/>
        <end position="385"/>
    </location>
</feature>
<evidence type="ECO:0000256" key="2">
    <source>
        <dbReference type="SAM" id="SignalP"/>
    </source>
</evidence>
<feature type="signal peptide" evidence="2">
    <location>
        <begin position="1"/>
        <end position="25"/>
    </location>
</feature>
<name>A0A249L5Z8_9ACTN</name>
<keyword evidence="2" id="KW-0732">Signal</keyword>
<feature type="chain" id="PRO_5012896767" evidence="2">
    <location>
        <begin position="26"/>
        <end position="416"/>
    </location>
</feature>
<dbReference type="KEGG" id="nab:B1sIIB91_05700"/>
<dbReference type="EMBL" id="CP016779">
    <property type="protein sequence ID" value="ASY24359.1"/>
    <property type="molecule type" value="Genomic_DNA"/>
</dbReference>
<proteinExistence type="predicted"/>